<organism evidence="1 2">
    <name type="scientific">Acaulospora colombiana</name>
    <dbReference type="NCBI Taxonomy" id="27376"/>
    <lineage>
        <taxon>Eukaryota</taxon>
        <taxon>Fungi</taxon>
        <taxon>Fungi incertae sedis</taxon>
        <taxon>Mucoromycota</taxon>
        <taxon>Glomeromycotina</taxon>
        <taxon>Glomeromycetes</taxon>
        <taxon>Diversisporales</taxon>
        <taxon>Acaulosporaceae</taxon>
        <taxon>Acaulospora</taxon>
    </lineage>
</organism>
<name>A0ACA9QWA3_9GLOM</name>
<feature type="non-terminal residue" evidence="1">
    <location>
        <position position="1"/>
    </location>
</feature>
<comment type="caution">
    <text evidence="1">The sequence shown here is derived from an EMBL/GenBank/DDBJ whole genome shotgun (WGS) entry which is preliminary data.</text>
</comment>
<dbReference type="EMBL" id="CAJVPT010062511">
    <property type="protein sequence ID" value="CAG8767055.1"/>
    <property type="molecule type" value="Genomic_DNA"/>
</dbReference>
<accession>A0ACA9QWA3</accession>
<evidence type="ECO:0000313" key="1">
    <source>
        <dbReference type="EMBL" id="CAG8767055.1"/>
    </source>
</evidence>
<dbReference type="Proteomes" id="UP000789525">
    <property type="component" value="Unassembled WGS sequence"/>
</dbReference>
<sequence length="82" mass="9451">LSNDICGLIIKSKKENSDDNTWNTINHNDVNRHHVSRRRVNILVLSYLLEICLNQETVTILISYLPYQISLLKVDLGEDGEE</sequence>
<reference evidence="1" key="1">
    <citation type="submission" date="2021-06" db="EMBL/GenBank/DDBJ databases">
        <authorList>
            <person name="Kallberg Y."/>
            <person name="Tangrot J."/>
            <person name="Rosling A."/>
        </authorList>
    </citation>
    <scope>NUCLEOTIDE SEQUENCE</scope>
    <source>
        <strain evidence="1">CL356</strain>
    </source>
</reference>
<evidence type="ECO:0000313" key="2">
    <source>
        <dbReference type="Proteomes" id="UP000789525"/>
    </source>
</evidence>
<keyword evidence="2" id="KW-1185">Reference proteome</keyword>
<gene>
    <name evidence="1" type="ORF">ACOLOM_LOCUS13513</name>
</gene>
<proteinExistence type="predicted"/>
<protein>
    <submittedName>
        <fullName evidence="1">13506_t:CDS:1</fullName>
    </submittedName>
</protein>